<gene>
    <name evidence="2" type="ordered locus">Atc_1254</name>
</gene>
<dbReference type="Proteomes" id="UP000006135">
    <property type="component" value="Chromosome"/>
</dbReference>
<keyword evidence="3" id="KW-1185">Reference proteome</keyword>
<evidence type="ECO:0000256" key="1">
    <source>
        <dbReference type="SAM" id="MobiDB-lite"/>
    </source>
</evidence>
<sequence length="110" mass="12812">MQNTIYGLDLAKRVMQLHWVDWETGEIHRKQVRRGKLLEFFVNREPGLIAMEACGSAHYWARELGKLGHELGELLGLLFGTQQRHAMDGPRRAEHSEPERGHEMNEYLCE</sequence>
<organism evidence="2 3">
    <name type="scientific">Acidithiobacillus caldus (strain SM-1)</name>
    <dbReference type="NCBI Taxonomy" id="990288"/>
    <lineage>
        <taxon>Bacteria</taxon>
        <taxon>Pseudomonadati</taxon>
        <taxon>Pseudomonadota</taxon>
        <taxon>Acidithiobacillia</taxon>
        <taxon>Acidithiobacillales</taxon>
        <taxon>Acidithiobacillaceae</taxon>
        <taxon>Acidithiobacillus</taxon>
    </lineage>
</organism>
<dbReference type="EMBL" id="CP002573">
    <property type="protein sequence ID" value="AEK57903.1"/>
    <property type="molecule type" value="Genomic_DNA"/>
</dbReference>
<protein>
    <submittedName>
        <fullName evidence="2">Transposase IS116/IS110/IS902 family protein</fullName>
    </submittedName>
</protein>
<evidence type="ECO:0000313" key="2">
    <source>
        <dbReference type="EMBL" id="AEK57903.1"/>
    </source>
</evidence>
<dbReference type="KEGG" id="acu:Atc_1254"/>
<proteinExistence type="predicted"/>
<reference evidence="2 3" key="1">
    <citation type="journal article" date="2011" name="J. Genet. Genomics">
        <title>Unraveling the Acidithiobacillus caldus complete genome and its central metabolisms for carbon assimilation.</title>
        <authorList>
            <person name="You X.Y."/>
            <person name="Guo X."/>
            <person name="Zheng H.J."/>
            <person name="Zhang M.J."/>
            <person name="Liu L.J."/>
            <person name="Zhu Y.Q."/>
            <person name="Zhu B."/>
            <person name="Wang S.Y."/>
            <person name="Zhao G.P."/>
            <person name="Poetsch A."/>
            <person name="Jiang C.Y."/>
            <person name="Liu S.J."/>
        </authorList>
    </citation>
    <scope>NUCLEOTIDE SEQUENCE [LARGE SCALE GENOMIC DNA]</scope>
    <source>
        <strain evidence="2 3">SM-1</strain>
    </source>
</reference>
<name>F9ZNS3_ACICS</name>
<feature type="region of interest" description="Disordered" evidence="1">
    <location>
        <begin position="86"/>
        <end position="110"/>
    </location>
</feature>
<evidence type="ECO:0000313" key="3">
    <source>
        <dbReference type="Proteomes" id="UP000006135"/>
    </source>
</evidence>
<accession>F9ZNS3</accession>
<dbReference type="AlphaFoldDB" id="F9ZNS3"/>
<dbReference type="STRING" id="990288.Atc_1254"/>
<dbReference type="HOGENOM" id="CLU_2165476_0_0_6"/>